<evidence type="ECO:0000313" key="3">
    <source>
        <dbReference type="Proteomes" id="UP000198809"/>
    </source>
</evidence>
<dbReference type="STRING" id="1333845.SAMN04487895_101683"/>
<dbReference type="Proteomes" id="UP000198809">
    <property type="component" value="Unassembled WGS sequence"/>
</dbReference>
<reference evidence="2 3" key="1">
    <citation type="submission" date="2016-10" db="EMBL/GenBank/DDBJ databases">
        <authorList>
            <person name="de Groot N.N."/>
        </authorList>
    </citation>
    <scope>NUCLEOTIDE SEQUENCE [LARGE SCALE GENOMIC DNA]</scope>
    <source>
        <strain evidence="2 3">CGMCC 1.10238</strain>
    </source>
</reference>
<evidence type="ECO:0000313" key="2">
    <source>
        <dbReference type="EMBL" id="SEN48826.1"/>
    </source>
</evidence>
<name>A0A1H8GXZ1_9BACL</name>
<gene>
    <name evidence="1" type="ORF">KP014_20945</name>
    <name evidence="2" type="ORF">SAMN04487895_101683</name>
</gene>
<protein>
    <submittedName>
        <fullName evidence="2">Uncharacterized protein</fullName>
    </submittedName>
</protein>
<dbReference type="Proteomes" id="UP000683429">
    <property type="component" value="Chromosome"/>
</dbReference>
<proteinExistence type="predicted"/>
<accession>A0A1H8GXZ1</accession>
<dbReference type="RefSeq" id="WP_036588378.1">
    <property type="nucleotide sequence ID" value="NZ_CP076607.1"/>
</dbReference>
<dbReference type="EMBL" id="FODH01000001">
    <property type="protein sequence ID" value="SEN48826.1"/>
    <property type="molecule type" value="Genomic_DNA"/>
</dbReference>
<sequence length="69" mass="7819">MNKFIYACDSLDLFQLVTAKNIPATGDFVLLTFKMSIVKFKVVSRFINHSGKNESGMEPDMYVLQIELA</sequence>
<dbReference type="AlphaFoldDB" id="A0A1H8GXZ1"/>
<evidence type="ECO:0000313" key="4">
    <source>
        <dbReference type="Proteomes" id="UP000683429"/>
    </source>
</evidence>
<reference evidence="1 4" key="2">
    <citation type="submission" date="2021-06" db="EMBL/GenBank/DDBJ databases">
        <title>Whole genome sequence of Paenibacillus sophorae DSM23020 for comparative genomics.</title>
        <authorList>
            <person name="Kim M.-J."/>
            <person name="Lee G."/>
            <person name="Shin J.-H."/>
        </authorList>
    </citation>
    <scope>NUCLEOTIDE SEQUENCE [LARGE SCALE GENOMIC DNA]</scope>
    <source>
        <strain evidence="1 4">DSM 23020</strain>
    </source>
</reference>
<evidence type="ECO:0000313" key="1">
    <source>
        <dbReference type="EMBL" id="QWU14377.1"/>
    </source>
</evidence>
<keyword evidence="4" id="KW-1185">Reference proteome</keyword>
<organism evidence="2 3">
    <name type="scientific">Paenibacillus sophorae</name>
    <dbReference type="NCBI Taxonomy" id="1333845"/>
    <lineage>
        <taxon>Bacteria</taxon>
        <taxon>Bacillati</taxon>
        <taxon>Bacillota</taxon>
        <taxon>Bacilli</taxon>
        <taxon>Bacillales</taxon>
        <taxon>Paenibacillaceae</taxon>
        <taxon>Paenibacillus</taxon>
    </lineage>
</organism>
<dbReference type="EMBL" id="CP076607">
    <property type="protein sequence ID" value="QWU14377.1"/>
    <property type="molecule type" value="Genomic_DNA"/>
</dbReference>